<name>Q5FI40_LACAC</name>
<organism evidence="4">
    <name type="scientific">Lactobacillus acidophilus (strain ATCC 700396 / NCK56 / N2 / NCFM)</name>
    <dbReference type="NCBI Taxonomy" id="272621"/>
    <lineage>
        <taxon>Bacteria</taxon>
        <taxon>Bacillati</taxon>
        <taxon>Bacillota</taxon>
        <taxon>Bacilli</taxon>
        <taxon>Lactobacillales</taxon>
        <taxon>Lactobacillaceae</taxon>
        <taxon>Lactobacillus</taxon>
    </lineage>
</organism>
<dbReference type="GeneID" id="93291028"/>
<dbReference type="GO" id="GO:0004725">
    <property type="term" value="F:protein tyrosine phosphatase activity"/>
    <property type="evidence" value="ECO:0007669"/>
    <property type="project" value="UniProtKB-EC"/>
</dbReference>
<dbReference type="PATRIC" id="fig|272621.13.peg.1741"/>
<dbReference type="Pfam" id="PF13350">
    <property type="entry name" value="Y_phosphatase3"/>
    <property type="match status" value="1"/>
</dbReference>
<dbReference type="InterPro" id="IPR026893">
    <property type="entry name" value="Tyr/Ser_Pase_IphP-type"/>
</dbReference>
<dbReference type="HOGENOM" id="CLU_057546_0_0_9"/>
<dbReference type="RefSeq" id="WP_003549690.1">
    <property type="nucleotide sequence ID" value="NC_006814.3"/>
</dbReference>
<accession>Q5FI40</accession>
<dbReference type="AlphaFoldDB" id="Q5FI40"/>
<keyword evidence="4" id="KW-1185">Reference proteome</keyword>
<dbReference type="PROSITE" id="PS50056">
    <property type="entry name" value="TYR_PHOSPHATASE_2"/>
    <property type="match status" value="1"/>
</dbReference>
<dbReference type="KEGG" id="lac:LBA1832"/>
<dbReference type="DNASU" id="3251718"/>
<dbReference type="STRING" id="272621.LBA1832"/>
<dbReference type="SUPFAM" id="SSF52799">
    <property type="entry name" value="(Phosphotyrosine protein) phosphatases II"/>
    <property type="match status" value="1"/>
</dbReference>
<protein>
    <submittedName>
        <fullName evidence="3">Protein-tyrosine phosphatase</fullName>
        <ecNumber evidence="3">3.1.3.48</ecNumber>
    </submittedName>
</protein>
<feature type="domain" description="Tyrosine specific protein phosphatases" evidence="2">
    <location>
        <begin position="135"/>
        <end position="207"/>
    </location>
</feature>
<evidence type="ECO:0000313" key="3">
    <source>
        <dbReference type="EMBL" id="AAV43634.1"/>
    </source>
</evidence>
<dbReference type="PANTHER" id="PTHR31126">
    <property type="entry name" value="TYROSINE-PROTEIN PHOSPHATASE"/>
    <property type="match status" value="1"/>
</dbReference>
<evidence type="ECO:0000256" key="1">
    <source>
        <dbReference type="ARBA" id="ARBA00009580"/>
    </source>
</evidence>
<dbReference type="PANTHER" id="PTHR31126:SF1">
    <property type="entry name" value="TYROSINE SPECIFIC PROTEIN PHOSPHATASES DOMAIN-CONTAINING PROTEIN"/>
    <property type="match status" value="1"/>
</dbReference>
<dbReference type="Gene3D" id="3.90.190.10">
    <property type="entry name" value="Protein tyrosine phosphatase superfamily"/>
    <property type="match status" value="1"/>
</dbReference>
<reference evidence="3 4" key="1">
    <citation type="journal article" date="2005" name="Proc. Natl. Acad. Sci. U.S.A.">
        <title>Complete genome sequence of the probiotic lactic acid bacterium Lactobacillus acidophilus NCFM.</title>
        <authorList>
            <person name="Altermann E."/>
            <person name="Russell W.M."/>
            <person name="Azcarate-Peril M.A."/>
            <person name="Barrangou R."/>
            <person name="Buck B.L."/>
            <person name="McAuliffe O."/>
            <person name="Souther N."/>
            <person name="Dobson A."/>
            <person name="Duong T."/>
            <person name="Callanan M."/>
            <person name="Lick S."/>
            <person name="Hamrick A."/>
            <person name="Cano R."/>
            <person name="Klaenhammer T.R."/>
        </authorList>
    </citation>
    <scope>NUCLEOTIDE SEQUENCE [LARGE SCALE GENOMIC DNA]</scope>
    <source>
        <strain evidence="4">ATCC 700396 / NCK56 / N2 / NCFM</strain>
    </source>
</reference>
<dbReference type="OrthoDB" id="1188001at2"/>
<evidence type="ECO:0000313" key="4">
    <source>
        <dbReference type="Proteomes" id="UP000006381"/>
    </source>
</evidence>
<dbReference type="Proteomes" id="UP000006381">
    <property type="component" value="Chromosome"/>
</dbReference>
<dbReference type="eggNOG" id="COG2365">
    <property type="taxonomic scope" value="Bacteria"/>
</dbReference>
<dbReference type="EC" id="3.1.3.48" evidence="3"/>
<dbReference type="EMBL" id="CP000033">
    <property type="protein sequence ID" value="AAV43634.1"/>
    <property type="molecule type" value="Genomic_DNA"/>
</dbReference>
<proteinExistence type="inferred from homology"/>
<keyword evidence="3" id="KW-0378">Hydrolase</keyword>
<dbReference type="InterPro" id="IPR000387">
    <property type="entry name" value="Tyr_Pase_dom"/>
</dbReference>
<dbReference type="InterPro" id="IPR029021">
    <property type="entry name" value="Prot-tyrosine_phosphatase-like"/>
</dbReference>
<evidence type="ECO:0000259" key="2">
    <source>
        <dbReference type="PROSITE" id="PS50056"/>
    </source>
</evidence>
<gene>
    <name evidence="3" type="ordered locus">LBA1832</name>
</gene>
<sequence>MINPIILPLDKVRNPRDLGSYVGYNGRKIKMHRLLRTGKISNITEHDKKFLLDYGLTKIIDLRSPFECKKAPDSQIPGVEHIDLSISTEDNTKGGKKDITKVFETYRKDQYAGFNMMCDRYRSHVMKEHAQHALHSILEVLANTKDGAIIYHCSEGKDRTGIVTVLILYLLGVDMETIRQDYLYSNYMLDNYRASRDKIMQENGENLCFRANMRILGSVSDAFLDTSLIAIHKNFGSLDNYLKEIIGVTPELRDTLRELYLED</sequence>
<comment type="similarity">
    <text evidence="1">Belongs to the protein-tyrosine phosphatase family.</text>
</comment>
<dbReference type="BioCyc" id="LACI272621:G1G49-1789-MONOMER"/>